<feature type="region of interest" description="Disordered" evidence="2">
    <location>
        <begin position="101"/>
        <end position="235"/>
    </location>
</feature>
<feature type="compositionally biased region" description="Polar residues" evidence="2">
    <location>
        <begin position="159"/>
        <end position="169"/>
    </location>
</feature>
<comment type="similarity">
    <text evidence="1">Belongs to the OCIAD1 family.</text>
</comment>
<evidence type="ECO:0000256" key="2">
    <source>
        <dbReference type="SAM" id="MobiDB-lite"/>
    </source>
</evidence>
<gene>
    <name evidence="4" type="primary">OCAD1</name>
</gene>
<dbReference type="PANTHER" id="PTHR13336:SF3">
    <property type="entry name" value="OCIA DOMAIN-CONTAINING PROTEIN 1"/>
    <property type="match status" value="1"/>
</dbReference>
<comment type="function">
    <text evidence="1">Maintains stem cell potency. Increases STAT3 phosphorylation and controls ERK phosphorylation. May act as a scaffold, increasing STAT3 recruitment onto endosomes.</text>
</comment>
<dbReference type="Pfam" id="PF07051">
    <property type="entry name" value="OCIA"/>
    <property type="match status" value="1"/>
</dbReference>
<comment type="subcellular location">
    <subcellularLocation>
        <location evidence="1">Endosome</location>
    </subcellularLocation>
</comment>
<keyword evidence="1" id="KW-0967">Endosome</keyword>
<evidence type="ECO:0000259" key="3">
    <source>
        <dbReference type="Pfam" id="PF07051"/>
    </source>
</evidence>
<evidence type="ECO:0000256" key="1">
    <source>
        <dbReference type="RuleBase" id="RU369066"/>
    </source>
</evidence>
<name>C1C3Y3_AQUCT</name>
<evidence type="ECO:0000313" key="4">
    <source>
        <dbReference type="EMBL" id="ACO51693.1"/>
    </source>
</evidence>
<reference evidence="4" key="1">
    <citation type="submission" date="2009-04" db="EMBL/GenBank/DDBJ databases">
        <title>Rana catesbeiana ESTs and full-length cDNAs.</title>
        <authorList>
            <person name="Helbing C.C."/>
            <person name="Veldhoen N."/>
            <person name="Leong J."/>
            <person name="Koop B.F."/>
        </authorList>
    </citation>
    <scope>NUCLEOTIDE SEQUENCE</scope>
    <source>
        <tissue evidence="4">Mixed tissue</tissue>
    </source>
</reference>
<protein>
    <recommendedName>
        <fullName evidence="1">OCIA domain-containing protein 1</fullName>
    </recommendedName>
</protein>
<dbReference type="GO" id="GO:2000736">
    <property type="term" value="P:regulation of stem cell differentiation"/>
    <property type="evidence" value="ECO:0007669"/>
    <property type="project" value="UniProtKB-UniRule"/>
</dbReference>
<proteinExistence type="evidence at transcript level"/>
<sequence>MSAPQEEYSQPDGQNPYVLNEQEIQAIKQCRSESFWYRSVPFSTLGMVTTQVLLSKGILTTSARFGAFPKIAFAGFMGYMAGKVSYINVCKEKLMKLQNSPLGEKLRQEKNAKARNMPSPERNAGYSYDNIATSPSSPPVPEPPSSKLNPSAADVPFSASMSESSTTGITDHLAQEPEYYDEKQAKAAPVTYEELRNRNRGAYDVLKPQTPERPIQSRAPKIDVKKNQYGDVWEE</sequence>
<comment type="subunit">
    <text evidence="1">Interacts with STAT3.</text>
</comment>
<dbReference type="InterPro" id="IPR040187">
    <property type="entry name" value="OCAD1/2"/>
</dbReference>
<dbReference type="PANTHER" id="PTHR13336">
    <property type="entry name" value="OVARIAN CARCINOMA IMMUNOREACTIVE ANTIGEN"/>
    <property type="match status" value="1"/>
</dbReference>
<feature type="domain" description="OCIA" evidence="3">
    <location>
        <begin position="17"/>
        <end position="101"/>
    </location>
</feature>
<dbReference type="InterPro" id="IPR009764">
    <property type="entry name" value="OCIA_dom"/>
</dbReference>
<dbReference type="EMBL" id="BT081562">
    <property type="protein sequence ID" value="ACO51693.1"/>
    <property type="molecule type" value="mRNA"/>
</dbReference>
<comment type="domain">
    <text evidence="1">The OCIA domain is necessary and sufficient for endosomal localization.</text>
</comment>
<dbReference type="AlphaFoldDB" id="C1C3Y3"/>
<organism evidence="4">
    <name type="scientific">Aquarana catesbeiana</name>
    <name type="common">American bullfrog</name>
    <name type="synonym">Rana catesbeiana</name>
    <dbReference type="NCBI Taxonomy" id="8400"/>
    <lineage>
        <taxon>Eukaryota</taxon>
        <taxon>Metazoa</taxon>
        <taxon>Chordata</taxon>
        <taxon>Craniata</taxon>
        <taxon>Vertebrata</taxon>
        <taxon>Euteleostomi</taxon>
        <taxon>Amphibia</taxon>
        <taxon>Batrachia</taxon>
        <taxon>Anura</taxon>
        <taxon>Neobatrachia</taxon>
        <taxon>Ranoidea</taxon>
        <taxon>Ranidae</taxon>
        <taxon>Aquarana</taxon>
    </lineage>
</organism>
<accession>C1C3Y3</accession>
<dbReference type="GO" id="GO:0005768">
    <property type="term" value="C:endosome"/>
    <property type="evidence" value="ECO:0007669"/>
    <property type="project" value="UniProtKB-SubCell"/>
</dbReference>